<comment type="caution">
    <text evidence="3">The sequence shown here is derived from an EMBL/GenBank/DDBJ whole genome shotgun (WGS) entry which is preliminary data.</text>
</comment>
<feature type="region of interest" description="Disordered" evidence="2">
    <location>
        <begin position="1"/>
        <end position="30"/>
    </location>
</feature>
<dbReference type="RefSeq" id="WP_145670174.1">
    <property type="nucleotide sequence ID" value="NZ_VITK01000019.1"/>
</dbReference>
<keyword evidence="4" id="KW-1185">Reference proteome</keyword>
<dbReference type="EMBL" id="VITK01000019">
    <property type="protein sequence ID" value="TWA89576.1"/>
    <property type="molecule type" value="Genomic_DNA"/>
</dbReference>
<sequence>MVESGDIVEGGQGEGSPQPVNVGAANDKPAVDPARAARVASILKEIKADKEHWGKDFKRMRTCMKLAAHGTTNKEEAEAENGAYVVPITNRLIGVAVATLYAKNPKAVARRKQKLMYKLWDGDPATLMAAVQQVQMAPPAAMDPTTGVPVGGPDPNAVALLAEVAAAKTEFIQYDRMAKTMELLFAYFLQEQDSGYKEMFKALVRRTKVCGVGYVELGFQRQLRKNPDISAQIADVTSQIAAIEAQIEIAQKDGVEPDTATAQRLKEMLEVLQAKEEILVREGPTLSFPRAVDIIPDRKCKHLKTFAGGRWLHREYLMDREEILATWGVDVGTNFTAYKSITDAQGNVTQIKDTPSDAASARVYCGWNKVDQVYYVVCDGYNDYIVAPAEPDVKIERFWPVFPLVFNEVEAENEDGSVSIFPPSDVWNSRHMQREYNSSRQGKREHKIAGRPRWASPRGALEKEDKENLAAAAPFSVTEVNALATGEKLTDKLMPVPVPGLDPNLYETETVFADIQRTVGVQAANLGGTSGDTATESSIAEHSRDTSNASDVDDLDTMLSALARAMGQLMLTELSKETVLEIAGPGAVWPDLPPTREQIVKDLILEVEAGSSGRPNNAAVLANYERAMPWLSLLPGVNPAPLAKKGLQALDIDTDDMFVEGAPSITALNQMARPQPGGAGPNAPDQQGDKGGDNAKQPEQPNEPGAQPSYQGPGAVQGAPLAH</sequence>
<feature type="compositionally biased region" description="Basic residues" evidence="2">
    <location>
        <begin position="441"/>
        <end position="450"/>
    </location>
</feature>
<dbReference type="AlphaFoldDB" id="A0A560CXL7"/>
<dbReference type="OrthoDB" id="8263666at2"/>
<evidence type="ECO:0008006" key="5">
    <source>
        <dbReference type="Google" id="ProtNLM"/>
    </source>
</evidence>
<feature type="region of interest" description="Disordered" evidence="2">
    <location>
        <begin position="436"/>
        <end position="466"/>
    </location>
</feature>
<reference evidence="3 4" key="1">
    <citation type="submission" date="2019-06" db="EMBL/GenBank/DDBJ databases">
        <title>Genomic Encyclopedia of Type Strains, Phase IV (KMG-V): Genome sequencing to study the core and pangenomes of soil and plant-associated prokaryotes.</title>
        <authorList>
            <person name="Whitman W."/>
        </authorList>
    </citation>
    <scope>NUCLEOTIDE SEQUENCE [LARGE SCALE GENOMIC DNA]</scope>
    <source>
        <strain evidence="3 4">BR 510</strain>
    </source>
</reference>
<accession>A0A560CXL7</accession>
<feature type="region of interest" description="Disordered" evidence="2">
    <location>
        <begin position="670"/>
        <end position="723"/>
    </location>
</feature>
<proteinExistence type="predicted"/>
<organism evidence="3 4">
    <name type="scientific">Bradyrhizobium stylosanthis</name>
    <dbReference type="NCBI Taxonomy" id="1803665"/>
    <lineage>
        <taxon>Bacteria</taxon>
        <taxon>Pseudomonadati</taxon>
        <taxon>Pseudomonadota</taxon>
        <taxon>Alphaproteobacteria</taxon>
        <taxon>Hyphomicrobiales</taxon>
        <taxon>Nitrobacteraceae</taxon>
        <taxon>Bradyrhizobium</taxon>
    </lineage>
</organism>
<protein>
    <recommendedName>
        <fullName evidence="5">Portal protein</fullName>
    </recommendedName>
</protein>
<keyword evidence="1" id="KW-0175">Coiled coil</keyword>
<evidence type="ECO:0000313" key="4">
    <source>
        <dbReference type="Proteomes" id="UP000319949"/>
    </source>
</evidence>
<dbReference type="Proteomes" id="UP000319949">
    <property type="component" value="Unassembled WGS sequence"/>
</dbReference>
<name>A0A560CXL7_9BRAD</name>
<feature type="coiled-coil region" evidence="1">
    <location>
        <begin position="233"/>
        <end position="282"/>
    </location>
</feature>
<evidence type="ECO:0000256" key="2">
    <source>
        <dbReference type="SAM" id="MobiDB-lite"/>
    </source>
</evidence>
<feature type="region of interest" description="Disordered" evidence="2">
    <location>
        <begin position="526"/>
        <end position="552"/>
    </location>
</feature>
<evidence type="ECO:0000313" key="3">
    <source>
        <dbReference type="EMBL" id="TWA89576.1"/>
    </source>
</evidence>
<evidence type="ECO:0000256" key="1">
    <source>
        <dbReference type="SAM" id="Coils"/>
    </source>
</evidence>
<gene>
    <name evidence="3" type="ORF">FBZ96_11944</name>
</gene>